<gene>
    <name evidence="1" type="ORF">UT24_C0047G0006</name>
</gene>
<dbReference type="STRING" id="1618574.UT24_C0047G0006"/>
<evidence type="ECO:0000313" key="2">
    <source>
        <dbReference type="Proteomes" id="UP000033881"/>
    </source>
</evidence>
<dbReference type="Proteomes" id="UP000033881">
    <property type="component" value="Unassembled WGS sequence"/>
</dbReference>
<dbReference type="AlphaFoldDB" id="A0A0G0MAY7"/>
<evidence type="ECO:0000313" key="1">
    <source>
        <dbReference type="EMBL" id="KKQ97510.1"/>
    </source>
</evidence>
<protein>
    <submittedName>
        <fullName evidence="1">Uncharacterized protein</fullName>
    </submittedName>
</protein>
<dbReference type="EMBL" id="LBWB01000047">
    <property type="protein sequence ID" value="KKQ97510.1"/>
    <property type="molecule type" value="Genomic_DNA"/>
</dbReference>
<accession>A0A0G0MAY7</accession>
<sequence>MYKRKDFRITQKQLEYVLGKEWEFFKTKILTNCFCHKCGLPGNSTVINYEIFINYLNDTIFRGYCKKCDGPLARYTETGENEEISKRITEIV</sequence>
<reference evidence="1 2" key="1">
    <citation type="journal article" date="2015" name="Nature">
        <title>rRNA introns, odd ribosomes, and small enigmatic genomes across a large radiation of phyla.</title>
        <authorList>
            <person name="Brown C.T."/>
            <person name="Hug L.A."/>
            <person name="Thomas B.C."/>
            <person name="Sharon I."/>
            <person name="Castelle C.J."/>
            <person name="Singh A."/>
            <person name="Wilkins M.J."/>
            <person name="Williams K.H."/>
            <person name="Banfield J.F."/>
        </authorList>
    </citation>
    <scope>NUCLEOTIDE SEQUENCE [LARGE SCALE GENOMIC DNA]</scope>
</reference>
<comment type="caution">
    <text evidence="1">The sequence shown here is derived from an EMBL/GenBank/DDBJ whole genome shotgun (WGS) entry which is preliminary data.</text>
</comment>
<organism evidence="1 2">
    <name type="scientific">Candidatus Woesebacteria bacterium GW2011_GWB1_39_12</name>
    <dbReference type="NCBI Taxonomy" id="1618574"/>
    <lineage>
        <taxon>Bacteria</taxon>
        <taxon>Candidatus Woeseibacteriota</taxon>
    </lineage>
</organism>
<proteinExistence type="predicted"/>
<name>A0A0G0MAY7_9BACT</name>